<evidence type="ECO:0000259" key="11">
    <source>
        <dbReference type="Pfam" id="PF01370"/>
    </source>
</evidence>
<comment type="caution">
    <text evidence="12">The sequence shown here is derived from an EMBL/GenBank/DDBJ whole genome shotgun (WGS) entry which is preliminary data.</text>
</comment>
<comment type="catalytic activity">
    <reaction evidence="1 10">
        <text>UDP-alpha-D-glucose = UDP-alpha-D-galactose</text>
        <dbReference type="Rhea" id="RHEA:22168"/>
        <dbReference type="ChEBI" id="CHEBI:58885"/>
        <dbReference type="ChEBI" id="CHEBI:66914"/>
        <dbReference type="EC" id="5.1.3.2"/>
    </reaction>
</comment>
<evidence type="ECO:0000256" key="10">
    <source>
        <dbReference type="RuleBase" id="RU366046"/>
    </source>
</evidence>
<dbReference type="AlphaFoldDB" id="A0A9D2M3P2"/>
<dbReference type="Gene3D" id="3.90.25.10">
    <property type="entry name" value="UDP-galactose 4-epimerase, domain 1"/>
    <property type="match status" value="1"/>
</dbReference>
<evidence type="ECO:0000313" key="12">
    <source>
        <dbReference type="EMBL" id="HJB40452.1"/>
    </source>
</evidence>
<evidence type="ECO:0000256" key="8">
    <source>
        <dbReference type="ARBA" id="ARBA00023144"/>
    </source>
</evidence>
<evidence type="ECO:0000256" key="5">
    <source>
        <dbReference type="ARBA" id="ARBA00013189"/>
    </source>
</evidence>
<dbReference type="NCBIfam" id="TIGR01179">
    <property type="entry name" value="galE"/>
    <property type="match status" value="1"/>
</dbReference>
<comment type="subunit">
    <text evidence="10">Homodimer.</text>
</comment>
<dbReference type="SUPFAM" id="SSF51735">
    <property type="entry name" value="NAD(P)-binding Rossmann-fold domains"/>
    <property type="match status" value="1"/>
</dbReference>
<gene>
    <name evidence="12" type="primary">galE</name>
    <name evidence="12" type="ORF">H9943_08675</name>
</gene>
<proteinExistence type="inferred from homology"/>
<keyword evidence="8" id="KW-0299">Galactose metabolism</keyword>
<comment type="pathway">
    <text evidence="3 10">Carbohydrate metabolism; galactose metabolism.</text>
</comment>
<dbReference type="PANTHER" id="PTHR43725:SF47">
    <property type="entry name" value="UDP-GLUCOSE 4-EPIMERASE"/>
    <property type="match status" value="1"/>
</dbReference>
<evidence type="ECO:0000256" key="9">
    <source>
        <dbReference type="ARBA" id="ARBA00023235"/>
    </source>
</evidence>
<reference evidence="12" key="1">
    <citation type="journal article" date="2021" name="PeerJ">
        <title>Extensive microbial diversity within the chicken gut microbiome revealed by metagenomics and culture.</title>
        <authorList>
            <person name="Gilroy R."/>
            <person name="Ravi A."/>
            <person name="Getino M."/>
            <person name="Pursley I."/>
            <person name="Horton D.L."/>
            <person name="Alikhan N.F."/>
            <person name="Baker D."/>
            <person name="Gharbi K."/>
            <person name="Hall N."/>
            <person name="Watson M."/>
            <person name="Adriaenssens E.M."/>
            <person name="Foster-Nyarko E."/>
            <person name="Jarju S."/>
            <person name="Secka A."/>
            <person name="Antonio M."/>
            <person name="Oren A."/>
            <person name="Chaudhuri R.R."/>
            <person name="La Ragione R."/>
            <person name="Hildebrand F."/>
            <person name="Pallen M.J."/>
        </authorList>
    </citation>
    <scope>NUCLEOTIDE SEQUENCE</scope>
    <source>
        <strain evidence="12">ChiBcec8-14828</strain>
    </source>
</reference>
<accession>A0A9D2M3P2</accession>
<dbReference type="InterPro" id="IPR036291">
    <property type="entry name" value="NAD(P)-bd_dom_sf"/>
</dbReference>
<evidence type="ECO:0000256" key="4">
    <source>
        <dbReference type="ARBA" id="ARBA00007637"/>
    </source>
</evidence>
<dbReference type="EC" id="5.1.3.2" evidence="5 10"/>
<dbReference type="GO" id="GO:0003978">
    <property type="term" value="F:UDP-glucose 4-epimerase activity"/>
    <property type="evidence" value="ECO:0007669"/>
    <property type="project" value="UniProtKB-UniRule"/>
</dbReference>
<keyword evidence="9 10" id="KW-0413">Isomerase</keyword>
<comment type="cofactor">
    <cofactor evidence="2 10">
        <name>NAD(+)</name>
        <dbReference type="ChEBI" id="CHEBI:57540"/>
    </cofactor>
</comment>
<dbReference type="InterPro" id="IPR005886">
    <property type="entry name" value="UDP_G4E"/>
</dbReference>
<evidence type="ECO:0000256" key="3">
    <source>
        <dbReference type="ARBA" id="ARBA00004947"/>
    </source>
</evidence>
<dbReference type="Proteomes" id="UP000824209">
    <property type="component" value="Unassembled WGS sequence"/>
</dbReference>
<comment type="similarity">
    <text evidence="4 10">Belongs to the NAD(P)-dependent epimerase/dehydratase family.</text>
</comment>
<name>A0A9D2M3P2_9FIRM</name>
<evidence type="ECO:0000256" key="6">
    <source>
        <dbReference type="ARBA" id="ARBA00018569"/>
    </source>
</evidence>
<sequence>MSILVSGGAGYIGSHTCIELMKAGYEILVADNLYNSCEEALHRVEQIAGKPVPFINIDLCDQPAVDKLFADHPEIDAVIHFAAYKAVGESVQKPLEYYSNNLISALNVLNAMKKYGVKNFVFSSSATVYGDPASVPIREDFPVGATTNPYGATKVMNENMLKDICKADPTMNVALLRYFNPIGAHESGLIGEDPNGIPNNLVPYIAKVAVGKLKEVHVFGNDYPTPDGTGVRDYIHVVDLARGHVAALKKLSTNCGLFICNLGTGHGYSVLDVIKAYSKACGKELPYVIDPRRPGDIAECYADPTKAREELGWEAEYGIDEMCASSYKWQSMNPNGYKG</sequence>
<keyword evidence="10" id="KW-0119">Carbohydrate metabolism</keyword>
<evidence type="ECO:0000256" key="7">
    <source>
        <dbReference type="ARBA" id="ARBA00023027"/>
    </source>
</evidence>
<dbReference type="Gene3D" id="3.40.50.720">
    <property type="entry name" value="NAD(P)-binding Rossmann-like Domain"/>
    <property type="match status" value="1"/>
</dbReference>
<dbReference type="GO" id="GO:0005829">
    <property type="term" value="C:cytosol"/>
    <property type="evidence" value="ECO:0007669"/>
    <property type="project" value="TreeGrafter"/>
</dbReference>
<dbReference type="InterPro" id="IPR001509">
    <property type="entry name" value="Epimerase_deHydtase"/>
</dbReference>
<evidence type="ECO:0000313" key="13">
    <source>
        <dbReference type="Proteomes" id="UP000824209"/>
    </source>
</evidence>
<evidence type="ECO:0000256" key="1">
    <source>
        <dbReference type="ARBA" id="ARBA00000083"/>
    </source>
</evidence>
<organism evidence="12 13">
    <name type="scientific">Candidatus Ruthenibacterium avium</name>
    <dbReference type="NCBI Taxonomy" id="2838751"/>
    <lineage>
        <taxon>Bacteria</taxon>
        <taxon>Bacillati</taxon>
        <taxon>Bacillota</taxon>
        <taxon>Clostridia</taxon>
        <taxon>Eubacteriales</taxon>
        <taxon>Oscillospiraceae</taxon>
        <taxon>Ruthenibacterium</taxon>
    </lineage>
</organism>
<keyword evidence="7 10" id="KW-0520">NAD</keyword>
<feature type="domain" description="NAD-dependent epimerase/dehydratase" evidence="11">
    <location>
        <begin position="3"/>
        <end position="252"/>
    </location>
</feature>
<reference evidence="12" key="2">
    <citation type="submission" date="2021-04" db="EMBL/GenBank/DDBJ databases">
        <authorList>
            <person name="Gilroy R."/>
        </authorList>
    </citation>
    <scope>NUCLEOTIDE SEQUENCE</scope>
    <source>
        <strain evidence="12">ChiBcec8-14828</strain>
    </source>
</reference>
<dbReference type="CDD" id="cd05247">
    <property type="entry name" value="UDP_G4E_1_SDR_e"/>
    <property type="match status" value="1"/>
</dbReference>
<evidence type="ECO:0000256" key="2">
    <source>
        <dbReference type="ARBA" id="ARBA00001911"/>
    </source>
</evidence>
<dbReference type="Pfam" id="PF01370">
    <property type="entry name" value="Epimerase"/>
    <property type="match status" value="1"/>
</dbReference>
<dbReference type="NCBIfam" id="NF007956">
    <property type="entry name" value="PRK10675.1"/>
    <property type="match status" value="1"/>
</dbReference>
<dbReference type="GO" id="GO:0006012">
    <property type="term" value="P:galactose metabolic process"/>
    <property type="evidence" value="ECO:0007669"/>
    <property type="project" value="UniProtKB-KW"/>
</dbReference>
<dbReference type="EMBL" id="DWYA01000077">
    <property type="protein sequence ID" value="HJB40452.1"/>
    <property type="molecule type" value="Genomic_DNA"/>
</dbReference>
<protein>
    <recommendedName>
        <fullName evidence="6 10">UDP-glucose 4-epimerase</fullName>
        <ecNumber evidence="5 10">5.1.3.2</ecNumber>
    </recommendedName>
</protein>
<dbReference type="PANTHER" id="PTHR43725">
    <property type="entry name" value="UDP-GLUCOSE 4-EPIMERASE"/>
    <property type="match status" value="1"/>
</dbReference>